<keyword evidence="3" id="KW-1185">Reference proteome</keyword>
<feature type="compositionally biased region" description="Basic and acidic residues" evidence="1">
    <location>
        <begin position="252"/>
        <end position="275"/>
    </location>
</feature>
<comment type="caution">
    <text evidence="2">The sequence shown here is derived from an EMBL/GenBank/DDBJ whole genome shotgun (WGS) entry which is preliminary data.</text>
</comment>
<feature type="compositionally biased region" description="Basic and acidic residues" evidence="1">
    <location>
        <begin position="284"/>
        <end position="322"/>
    </location>
</feature>
<dbReference type="Proteomes" id="UP001163823">
    <property type="component" value="Chromosome 8"/>
</dbReference>
<evidence type="ECO:0000313" key="3">
    <source>
        <dbReference type="Proteomes" id="UP001163823"/>
    </source>
</evidence>
<feature type="compositionally biased region" description="Basic and acidic residues" evidence="1">
    <location>
        <begin position="221"/>
        <end position="242"/>
    </location>
</feature>
<sequence>MKTISGKSISSKPISLSKAAKILSKFVSAENGASQAINAYLQRSSASFNELNQLHKELRAPHSKHKRKRPMSKITNNEETIVESPNQNAEFNRDVMQSGNKLRKHLLESDNTINGEENPNHSVVDFGIKPSNGVRDYAGMEGGSEKHKRKKKRKKHDSDSGKNVDNGGGGELGDKEAGFRQGTDAEENLAWSVQSGQDLGHGVEGIDGMESKRKKYKKDKKIKDDSNTFASDKVEVDKEECKGGVGTEDPETQQRKQSNNEKGEKQGLADSVELRSKKRKRSGTKSEGKMDTEQVMTEEKRKHDDVEVRVVDGLDEQRSKKK</sequence>
<dbReference type="PANTHER" id="PTHR48227">
    <property type="entry name" value="DNA TOPOISOMERASE 1-LIKE"/>
    <property type="match status" value="1"/>
</dbReference>
<protein>
    <submittedName>
        <fullName evidence="2">Protein BPS1, chloroplastic</fullName>
    </submittedName>
</protein>
<dbReference type="PANTHER" id="PTHR48227:SF1">
    <property type="entry name" value="DNA LIGASE 1-LIKE"/>
    <property type="match status" value="1"/>
</dbReference>
<name>A0AAD7PKQ2_QUISA</name>
<dbReference type="KEGG" id="qsa:O6P43_019852"/>
<accession>A0AAD7PKQ2</accession>
<evidence type="ECO:0000256" key="1">
    <source>
        <dbReference type="SAM" id="MobiDB-lite"/>
    </source>
</evidence>
<feature type="compositionally biased region" description="Polar residues" evidence="1">
    <location>
        <begin position="111"/>
        <end position="121"/>
    </location>
</feature>
<proteinExistence type="predicted"/>
<evidence type="ECO:0000313" key="2">
    <source>
        <dbReference type="EMBL" id="KAJ7959246.1"/>
    </source>
</evidence>
<feature type="compositionally biased region" description="Basic residues" evidence="1">
    <location>
        <begin position="146"/>
        <end position="155"/>
    </location>
</feature>
<feature type="region of interest" description="Disordered" evidence="1">
    <location>
        <begin position="111"/>
        <end position="322"/>
    </location>
</feature>
<reference evidence="2" key="1">
    <citation type="journal article" date="2023" name="Science">
        <title>Elucidation of the pathway for biosynthesis of saponin adjuvants from the soapbark tree.</title>
        <authorList>
            <person name="Reed J."/>
            <person name="Orme A."/>
            <person name="El-Demerdash A."/>
            <person name="Owen C."/>
            <person name="Martin L.B.B."/>
            <person name="Misra R.C."/>
            <person name="Kikuchi S."/>
            <person name="Rejzek M."/>
            <person name="Martin A.C."/>
            <person name="Harkess A."/>
            <person name="Leebens-Mack J."/>
            <person name="Louveau T."/>
            <person name="Stephenson M.J."/>
            <person name="Osbourn A."/>
        </authorList>
    </citation>
    <scope>NUCLEOTIDE SEQUENCE</scope>
    <source>
        <strain evidence="2">S10</strain>
    </source>
</reference>
<dbReference type="EMBL" id="JARAOO010000008">
    <property type="protein sequence ID" value="KAJ7959246.1"/>
    <property type="molecule type" value="Genomic_DNA"/>
</dbReference>
<dbReference type="AlphaFoldDB" id="A0AAD7PKQ2"/>
<organism evidence="2 3">
    <name type="scientific">Quillaja saponaria</name>
    <name type="common">Soap bark tree</name>
    <dbReference type="NCBI Taxonomy" id="32244"/>
    <lineage>
        <taxon>Eukaryota</taxon>
        <taxon>Viridiplantae</taxon>
        <taxon>Streptophyta</taxon>
        <taxon>Embryophyta</taxon>
        <taxon>Tracheophyta</taxon>
        <taxon>Spermatophyta</taxon>
        <taxon>Magnoliopsida</taxon>
        <taxon>eudicotyledons</taxon>
        <taxon>Gunneridae</taxon>
        <taxon>Pentapetalae</taxon>
        <taxon>rosids</taxon>
        <taxon>fabids</taxon>
        <taxon>Fabales</taxon>
        <taxon>Quillajaceae</taxon>
        <taxon>Quillaja</taxon>
    </lineage>
</organism>
<gene>
    <name evidence="2" type="ORF">O6P43_019852</name>
</gene>